<gene>
    <name evidence="2" type="ORF">STRPO_0248</name>
</gene>
<evidence type="ECO:0000259" key="1">
    <source>
        <dbReference type="PROSITE" id="PS50943"/>
    </source>
</evidence>
<dbReference type="InterPro" id="IPR010982">
    <property type="entry name" value="Lambda_DNA-bd_dom_sf"/>
</dbReference>
<name>A0ABP2L0B2_STRPO</name>
<dbReference type="CDD" id="cd00093">
    <property type="entry name" value="HTH_XRE"/>
    <property type="match status" value="1"/>
</dbReference>
<evidence type="ECO:0000313" key="2">
    <source>
        <dbReference type="EMBL" id="EGJ27726.1"/>
    </source>
</evidence>
<dbReference type="Pfam" id="PF01381">
    <property type="entry name" value="HTH_3"/>
    <property type="match status" value="1"/>
</dbReference>
<feature type="domain" description="HTH cro/C1-type" evidence="1">
    <location>
        <begin position="11"/>
        <end position="65"/>
    </location>
</feature>
<dbReference type="Proteomes" id="UP000005356">
    <property type="component" value="Unassembled WGS sequence"/>
</dbReference>
<dbReference type="RefSeq" id="WP_003084989.1">
    <property type="nucleotide sequence ID" value="NZ_AEUU02000001.1"/>
</dbReference>
<dbReference type="Gene3D" id="1.10.260.40">
    <property type="entry name" value="lambda repressor-like DNA-binding domains"/>
    <property type="match status" value="1"/>
</dbReference>
<evidence type="ECO:0000313" key="3">
    <source>
        <dbReference type="Proteomes" id="UP000005356"/>
    </source>
</evidence>
<sequence>MRTNDEIIQLIEEVSKDKNISISELARRVKMSKSSVSMYFTKKRKFPLDRADVFAKALNISPEYLIGVTPISKNTEHTIDLRHVASSAMAFDGHQLNDEDLDLITSVLEARMKNRDKE</sequence>
<dbReference type="PROSITE" id="PS50943">
    <property type="entry name" value="HTH_CROC1"/>
    <property type="match status" value="1"/>
</dbReference>
<reference evidence="2 3" key="1">
    <citation type="journal article" date="2014" name="Int. J. Syst. Evol. Microbiol.">
        <title>Phylogenomics and the dynamic genome evolution of the genus Streptococcus.</title>
        <authorList>
            <consortium name="The Broad Institute Genome Sequencing Platform"/>
            <person name="Richards V.P."/>
            <person name="Palmer S.R."/>
            <person name="Pavinski Bitar P.D."/>
            <person name="Qin X."/>
            <person name="Weinstock G.M."/>
            <person name="Highlander S.K."/>
            <person name="Town C.D."/>
            <person name="Burne R.A."/>
            <person name="Stanhope M.J."/>
        </authorList>
    </citation>
    <scope>NUCLEOTIDE SEQUENCE [LARGE SCALE GENOMIC DNA]</scope>
    <source>
        <strain evidence="2 3">Jelinkova 176</strain>
    </source>
</reference>
<comment type="caution">
    <text evidence="2">The sequence shown here is derived from an EMBL/GenBank/DDBJ whole genome shotgun (WGS) entry which is preliminary data.</text>
</comment>
<accession>A0ABP2L0B2</accession>
<keyword evidence="3" id="KW-1185">Reference proteome</keyword>
<dbReference type="InterPro" id="IPR001387">
    <property type="entry name" value="Cro/C1-type_HTH"/>
</dbReference>
<keyword evidence="2" id="KW-0238">DNA-binding</keyword>
<proteinExistence type="predicted"/>
<dbReference type="SMART" id="SM00530">
    <property type="entry name" value="HTH_XRE"/>
    <property type="match status" value="1"/>
</dbReference>
<protein>
    <submittedName>
        <fullName evidence="2">DNA-binding helix-turn-helix protein</fullName>
    </submittedName>
</protein>
<dbReference type="SUPFAM" id="SSF47413">
    <property type="entry name" value="lambda repressor-like DNA-binding domains"/>
    <property type="match status" value="1"/>
</dbReference>
<organism evidence="2 3">
    <name type="scientific">Streptococcus porcinus str. Jelinkova 176</name>
    <dbReference type="NCBI Taxonomy" id="873448"/>
    <lineage>
        <taxon>Bacteria</taxon>
        <taxon>Bacillati</taxon>
        <taxon>Bacillota</taxon>
        <taxon>Bacilli</taxon>
        <taxon>Lactobacillales</taxon>
        <taxon>Streptococcaceae</taxon>
        <taxon>Streptococcus</taxon>
    </lineage>
</organism>
<dbReference type="EMBL" id="AEUU02000001">
    <property type="protein sequence ID" value="EGJ27726.1"/>
    <property type="molecule type" value="Genomic_DNA"/>
</dbReference>
<dbReference type="GO" id="GO:0003677">
    <property type="term" value="F:DNA binding"/>
    <property type="evidence" value="ECO:0007669"/>
    <property type="project" value="UniProtKB-KW"/>
</dbReference>